<sequence length="236" mass="25876">MRTLLILGLLLLNGCTPADISGVWINQPIIDVAAQGKPLNIHGTHLEWHIDTRAGKAQVRNGFEMSEGQLLLKSPNVWIVDYGGGHTDELQFDGKYLTQATNQYAPQEVFSRPTETVETGYGWVNTFVKALNTAYMAGEWNIIDGPGKGTTARFTTQGRVSGLGQADRYTLCLDGDCRSQGAGNETLLLGHAGTDDTWIFVRKGKQLEIFQAVNTAQADEVPSFTPGPRQWLLVKQ</sequence>
<feature type="chain" id="PRO_5010696598" description="Lipoprotein" evidence="1">
    <location>
        <begin position="21"/>
        <end position="236"/>
    </location>
</feature>
<dbReference type="OrthoDB" id="7021303at2"/>
<keyword evidence="1" id="KW-0732">Signal</keyword>
<name>A0A1V2JLQ5_PSEAZ</name>
<evidence type="ECO:0000313" key="2">
    <source>
        <dbReference type="EMBL" id="ONH45571.1"/>
    </source>
</evidence>
<evidence type="ECO:0008006" key="4">
    <source>
        <dbReference type="Google" id="ProtNLM"/>
    </source>
</evidence>
<dbReference type="EMBL" id="MNPV01000003">
    <property type="protein sequence ID" value="ONH45571.1"/>
    <property type="molecule type" value="Genomic_DNA"/>
</dbReference>
<dbReference type="RefSeq" id="WP_071494617.1">
    <property type="nucleotide sequence ID" value="NZ_LT629702.1"/>
</dbReference>
<comment type="caution">
    <text evidence="2">The sequence shown here is derived from an EMBL/GenBank/DDBJ whole genome shotgun (WGS) entry which is preliminary data.</text>
</comment>
<proteinExistence type="predicted"/>
<dbReference type="GeneID" id="57376673"/>
<protein>
    <recommendedName>
        <fullName evidence="4">Lipoprotein</fullName>
    </recommendedName>
</protein>
<evidence type="ECO:0000256" key="1">
    <source>
        <dbReference type="SAM" id="SignalP"/>
    </source>
</evidence>
<dbReference type="Proteomes" id="UP000188559">
    <property type="component" value="Unassembled WGS sequence"/>
</dbReference>
<gene>
    <name evidence="2" type="ORF">BLL37_11360</name>
</gene>
<accession>A0A1V2JLQ5</accession>
<keyword evidence="3" id="KW-1185">Reference proteome</keyword>
<feature type="signal peptide" evidence="1">
    <location>
        <begin position="1"/>
        <end position="20"/>
    </location>
</feature>
<dbReference type="AlphaFoldDB" id="A0A1V2JLQ5"/>
<organism evidence="2 3">
    <name type="scientific">Pseudomonas azotoformans</name>
    <dbReference type="NCBI Taxonomy" id="47878"/>
    <lineage>
        <taxon>Bacteria</taxon>
        <taxon>Pseudomonadati</taxon>
        <taxon>Pseudomonadota</taxon>
        <taxon>Gammaproteobacteria</taxon>
        <taxon>Pseudomonadales</taxon>
        <taxon>Pseudomonadaceae</taxon>
        <taxon>Pseudomonas</taxon>
    </lineage>
</organism>
<evidence type="ECO:0000313" key="3">
    <source>
        <dbReference type="Proteomes" id="UP000188559"/>
    </source>
</evidence>
<reference evidence="2 3" key="1">
    <citation type="submission" date="2016-10" db="EMBL/GenBank/DDBJ databases">
        <title>Pseudomonas lactis sp. nov. and Pseudomonas paralactis sp. nov., isolated from bovine raw milk.</title>
        <authorList>
            <person name="Von Neubeck M."/>
            <person name="Huptas C."/>
            <person name="Glueck C."/>
            <person name="Krewinkel M."/>
            <person name="Stoeckel M."/>
            <person name="Stressler T."/>
            <person name="Fischer L."/>
            <person name="Hinrichs J."/>
            <person name="Scherer S."/>
            <person name="Wenning M."/>
        </authorList>
    </citation>
    <scope>NUCLEOTIDE SEQUENCE [LARGE SCALE GENOMIC DNA]</scope>
    <source>
        <strain evidence="2 3">DSM 18862</strain>
    </source>
</reference>